<evidence type="ECO:0000313" key="1">
    <source>
        <dbReference type="EMBL" id="KAK8062385.1"/>
    </source>
</evidence>
<dbReference type="RefSeq" id="XP_066660984.1">
    <property type="nucleotide sequence ID" value="XM_066818796.1"/>
</dbReference>
<dbReference type="InterPro" id="IPR036412">
    <property type="entry name" value="HAD-like_sf"/>
</dbReference>
<comment type="caution">
    <text evidence="1">The sequence shown here is derived from an EMBL/GenBank/DDBJ whole genome shotgun (WGS) entry which is preliminary data.</text>
</comment>
<dbReference type="GeneID" id="92051856"/>
<keyword evidence="2" id="KW-1185">Reference proteome</keyword>
<dbReference type="InterPro" id="IPR023198">
    <property type="entry name" value="PGP-like_dom2"/>
</dbReference>
<organism evidence="1 2">
    <name type="scientific">Apiospora hydei</name>
    <dbReference type="NCBI Taxonomy" id="1337664"/>
    <lineage>
        <taxon>Eukaryota</taxon>
        <taxon>Fungi</taxon>
        <taxon>Dikarya</taxon>
        <taxon>Ascomycota</taxon>
        <taxon>Pezizomycotina</taxon>
        <taxon>Sordariomycetes</taxon>
        <taxon>Xylariomycetidae</taxon>
        <taxon>Amphisphaeriales</taxon>
        <taxon>Apiosporaceae</taxon>
        <taxon>Apiospora</taxon>
    </lineage>
</organism>
<proteinExistence type="predicted"/>
<protein>
    <submittedName>
        <fullName evidence="1">Haloacid dehalogenase</fullName>
    </submittedName>
</protein>
<evidence type="ECO:0000313" key="2">
    <source>
        <dbReference type="Proteomes" id="UP001433268"/>
    </source>
</evidence>
<accession>A0ABR1UTY2</accession>
<name>A0ABR1UTY2_9PEZI</name>
<dbReference type="SUPFAM" id="SSF56784">
    <property type="entry name" value="HAD-like"/>
    <property type="match status" value="1"/>
</dbReference>
<reference evidence="1 2" key="1">
    <citation type="submission" date="2023-01" db="EMBL/GenBank/DDBJ databases">
        <title>Analysis of 21 Apiospora genomes using comparative genomics revels a genus with tremendous synthesis potential of carbohydrate active enzymes and secondary metabolites.</title>
        <authorList>
            <person name="Sorensen T."/>
        </authorList>
    </citation>
    <scope>NUCLEOTIDE SEQUENCE [LARGE SCALE GENOMIC DNA]</scope>
    <source>
        <strain evidence="1 2">CBS 114990</strain>
    </source>
</reference>
<gene>
    <name evidence="1" type="ORF">PG997_014482</name>
</gene>
<sequence>MQQRPKAYLFDVFGTVVNWRHSLAKGLEASARKVIEGTSTGVVDEAVLARARSMTFSDWEWFAFQWSRYQRYIDSDARPKETGDREAGKPATFIPQEELHRRNLDTLITEFQLDGLWTTSDQTAQLLHLWHELDAWPDSAAAIARFAKLGPSAALSDGPVALLTSLDARNGLRFSEVWGRIRGGRTSRTRACTWARCGGSGSSRGRWRSWRRTWGICGGEEVRAAGALCGEAV</sequence>
<dbReference type="Proteomes" id="UP001433268">
    <property type="component" value="Unassembled WGS sequence"/>
</dbReference>
<dbReference type="EMBL" id="JAQQWN010000010">
    <property type="protein sequence ID" value="KAK8062385.1"/>
    <property type="molecule type" value="Genomic_DNA"/>
</dbReference>
<dbReference type="Gene3D" id="1.10.150.240">
    <property type="entry name" value="Putative phosphatase, domain 2"/>
    <property type="match status" value="1"/>
</dbReference>